<evidence type="ECO:0008006" key="5">
    <source>
        <dbReference type="Google" id="ProtNLM"/>
    </source>
</evidence>
<gene>
    <name evidence="3" type="ORF">CC1G_09829</name>
</gene>
<reference evidence="3 4" key="1">
    <citation type="journal article" date="2010" name="Proc. Natl. Acad. Sci. U.S.A.">
        <title>Insights into evolution of multicellular fungi from the assembled chromosomes of the mushroom Coprinopsis cinerea (Coprinus cinereus).</title>
        <authorList>
            <person name="Stajich J.E."/>
            <person name="Wilke S.K."/>
            <person name="Ahren D."/>
            <person name="Au C.H."/>
            <person name="Birren B.W."/>
            <person name="Borodovsky M."/>
            <person name="Burns C."/>
            <person name="Canback B."/>
            <person name="Casselton L.A."/>
            <person name="Cheng C.K."/>
            <person name="Deng J."/>
            <person name="Dietrich F.S."/>
            <person name="Fargo D.C."/>
            <person name="Farman M.L."/>
            <person name="Gathman A.C."/>
            <person name="Goldberg J."/>
            <person name="Guigo R."/>
            <person name="Hoegger P.J."/>
            <person name="Hooker J.B."/>
            <person name="Huggins A."/>
            <person name="James T.Y."/>
            <person name="Kamada T."/>
            <person name="Kilaru S."/>
            <person name="Kodira C."/>
            <person name="Kues U."/>
            <person name="Kupfer D."/>
            <person name="Kwan H.S."/>
            <person name="Lomsadze A."/>
            <person name="Li W."/>
            <person name="Lilly W.W."/>
            <person name="Ma L.J."/>
            <person name="Mackey A.J."/>
            <person name="Manning G."/>
            <person name="Martin F."/>
            <person name="Muraguchi H."/>
            <person name="Natvig D.O."/>
            <person name="Palmerini H."/>
            <person name="Ramesh M.A."/>
            <person name="Rehmeyer C.J."/>
            <person name="Roe B.A."/>
            <person name="Shenoy N."/>
            <person name="Stanke M."/>
            <person name="Ter-Hovhannisyan V."/>
            <person name="Tunlid A."/>
            <person name="Velagapudi R."/>
            <person name="Vision T.J."/>
            <person name="Zeng Q."/>
            <person name="Zolan M.E."/>
            <person name="Pukkila P.J."/>
        </authorList>
    </citation>
    <scope>NUCLEOTIDE SEQUENCE [LARGE SCALE GENOMIC DNA]</scope>
    <source>
        <strain evidence="4">Okayama-7 / 130 / ATCC MYA-4618 / FGSC 9003</strain>
    </source>
</reference>
<keyword evidence="2" id="KW-0812">Transmembrane</keyword>
<dbReference type="KEGG" id="cci:CC1G_09829"/>
<dbReference type="VEuPathDB" id="FungiDB:CC1G_09829"/>
<name>A8P0A8_COPC7</name>
<evidence type="ECO:0000313" key="3">
    <source>
        <dbReference type="EMBL" id="EAU83947.1"/>
    </source>
</evidence>
<protein>
    <recommendedName>
        <fullName evidence="5">Transmembrane protein</fullName>
    </recommendedName>
</protein>
<dbReference type="Proteomes" id="UP000001861">
    <property type="component" value="Unassembled WGS sequence"/>
</dbReference>
<dbReference type="EMBL" id="AACS02000006">
    <property type="protein sequence ID" value="EAU83947.1"/>
    <property type="molecule type" value="Genomic_DNA"/>
</dbReference>
<feature type="transmembrane region" description="Helical" evidence="2">
    <location>
        <begin position="302"/>
        <end position="321"/>
    </location>
</feature>
<sequence>MAEPQVTPNPMDVDVERGRPQSEEAPEATEATHVQETLEEKPLPDPWPEPEETIEMPKPEIIEEVPVISKPVEPTVHPKDLHFQELQKELADFLGQHIHKVVQLQTSLVGGSNSIRPRFARSDKDGDTMSGRASTGHFAVFSHMDLAGTRPTPMDIHLFSLDQFLTVHLENVNILQETLKGNVNGLPAPQPLSTIAETMIDSSSQYNSQMQQFAMLAITSILMSLFILAFLGLSYALIEPRHRRIPFSVSLLFALLCLGPLLLTIALSLWGIMSASWRRMRNMPESALQSHFHLHLGRQIQFCVSVAMFLPVVILAFYIFAAIAFPIVFLVLLLVASLLVVGSVFYRVPITFENVSTLILGTKGLERPNKQKRPAPRSRRSFY</sequence>
<feature type="transmembrane region" description="Helical" evidence="2">
    <location>
        <begin position="213"/>
        <end position="238"/>
    </location>
</feature>
<dbReference type="OMA" id="YLHICEQ"/>
<dbReference type="GeneID" id="6014408"/>
<evidence type="ECO:0000313" key="4">
    <source>
        <dbReference type="Proteomes" id="UP000001861"/>
    </source>
</evidence>
<feature type="region of interest" description="Disordered" evidence="1">
    <location>
        <begin position="1"/>
        <end position="53"/>
    </location>
</feature>
<evidence type="ECO:0000256" key="2">
    <source>
        <dbReference type="SAM" id="Phobius"/>
    </source>
</evidence>
<proteinExistence type="predicted"/>
<evidence type="ECO:0000256" key="1">
    <source>
        <dbReference type="SAM" id="MobiDB-lite"/>
    </source>
</evidence>
<dbReference type="AlphaFoldDB" id="A8P0A8"/>
<accession>A8P0A8</accession>
<feature type="transmembrane region" description="Helical" evidence="2">
    <location>
        <begin position="327"/>
        <end position="346"/>
    </location>
</feature>
<keyword evidence="4" id="KW-1185">Reference proteome</keyword>
<dbReference type="RefSeq" id="XP_001837847.1">
    <property type="nucleotide sequence ID" value="XM_001837795.1"/>
</dbReference>
<keyword evidence="2" id="KW-1133">Transmembrane helix</keyword>
<organism evidence="3 4">
    <name type="scientific">Coprinopsis cinerea (strain Okayama-7 / 130 / ATCC MYA-4618 / FGSC 9003)</name>
    <name type="common">Inky cap fungus</name>
    <name type="synonym">Hormographiella aspergillata</name>
    <dbReference type="NCBI Taxonomy" id="240176"/>
    <lineage>
        <taxon>Eukaryota</taxon>
        <taxon>Fungi</taxon>
        <taxon>Dikarya</taxon>
        <taxon>Basidiomycota</taxon>
        <taxon>Agaricomycotina</taxon>
        <taxon>Agaricomycetes</taxon>
        <taxon>Agaricomycetidae</taxon>
        <taxon>Agaricales</taxon>
        <taxon>Agaricineae</taxon>
        <taxon>Psathyrellaceae</taxon>
        <taxon>Coprinopsis</taxon>
    </lineage>
</organism>
<keyword evidence="2" id="KW-0472">Membrane</keyword>
<dbReference type="OrthoDB" id="2927220at2759"/>
<dbReference type="InParanoid" id="A8P0A8"/>
<feature type="transmembrane region" description="Helical" evidence="2">
    <location>
        <begin position="250"/>
        <end position="273"/>
    </location>
</feature>
<comment type="caution">
    <text evidence="3">The sequence shown here is derived from an EMBL/GenBank/DDBJ whole genome shotgun (WGS) entry which is preliminary data.</text>
</comment>